<dbReference type="EMBL" id="JADIME010000090">
    <property type="protein sequence ID" value="MBO8466020.1"/>
    <property type="molecule type" value="Genomic_DNA"/>
</dbReference>
<organism evidence="2 3">
    <name type="scientific">Candidatus Merdivivens pullistercoris</name>
    <dbReference type="NCBI Taxonomy" id="2840873"/>
    <lineage>
        <taxon>Bacteria</taxon>
        <taxon>Pseudomonadati</taxon>
        <taxon>Bacteroidota</taxon>
        <taxon>Bacteroidia</taxon>
        <taxon>Bacteroidales</taxon>
        <taxon>Muribaculaceae</taxon>
        <taxon>Muribaculaceae incertae sedis</taxon>
        <taxon>Candidatus Merdivivens</taxon>
    </lineage>
</organism>
<evidence type="ECO:0000313" key="2">
    <source>
        <dbReference type="EMBL" id="MBO8466020.1"/>
    </source>
</evidence>
<sequence>MRHNHFKCILAAMLAIPAALVTSSCEKPENETPGGNTTAGAEELYVIAAQVDGVSYLVTSETMDGGEITTRNTGTEVIGGTYWIYKDMNYVFSLAYNDGGNGTGASYYLNAQGHPEEKYIYEFNRITTYGIWGDNVITASTGDSNITDEEGNIAQALLFNYLDANDGSQRESSTNAENYLGNGEKVTFAGFVEANGKLYTSVVPMGMSKYGIGQWPDKVTDQELVTTQDGGQGSGSYTAGVIPSTQFPDSAFVAIYSGDSFDETPVIARTGKIGFASGRMRSQYYQTIWAADNGDLYVFSPGYGRTAVSTSDLKKVTGTLPSGVVRIKAGETDFDPSYYVNLEEIGTGHPIFRCWHITEDYFLLQLYKDGAQGMINDGRNANTNELAIFKGEDKSIIPVTGMPDDLAGFGGEPYSEGGNIYIAVTVTGGDKPAFYRIDAKTGQASKGLAVEADAISRAGKLKVQK</sequence>
<dbReference type="InterPro" id="IPR025401">
    <property type="entry name" value="DUF4374"/>
</dbReference>
<dbReference type="Proteomes" id="UP000823597">
    <property type="component" value="Unassembled WGS sequence"/>
</dbReference>
<name>A0A9D9I5F8_9BACT</name>
<dbReference type="PROSITE" id="PS51257">
    <property type="entry name" value="PROKAR_LIPOPROTEIN"/>
    <property type="match status" value="1"/>
</dbReference>
<protein>
    <submittedName>
        <fullName evidence="2">DUF4374 domain-containing protein</fullName>
    </submittedName>
</protein>
<reference evidence="2" key="1">
    <citation type="submission" date="2020-10" db="EMBL/GenBank/DDBJ databases">
        <authorList>
            <person name="Gilroy R."/>
        </authorList>
    </citation>
    <scope>NUCLEOTIDE SEQUENCE</scope>
    <source>
        <strain evidence="2">10037</strain>
    </source>
</reference>
<reference evidence="2" key="2">
    <citation type="journal article" date="2021" name="PeerJ">
        <title>Extensive microbial diversity within the chicken gut microbiome revealed by metagenomics and culture.</title>
        <authorList>
            <person name="Gilroy R."/>
            <person name="Ravi A."/>
            <person name="Getino M."/>
            <person name="Pursley I."/>
            <person name="Horton D.L."/>
            <person name="Alikhan N.F."/>
            <person name="Baker D."/>
            <person name="Gharbi K."/>
            <person name="Hall N."/>
            <person name="Watson M."/>
            <person name="Adriaenssens E.M."/>
            <person name="Foster-Nyarko E."/>
            <person name="Jarju S."/>
            <person name="Secka A."/>
            <person name="Antonio M."/>
            <person name="Oren A."/>
            <person name="Chaudhuri R.R."/>
            <person name="La Ragione R."/>
            <person name="Hildebrand F."/>
            <person name="Pallen M.J."/>
        </authorList>
    </citation>
    <scope>NUCLEOTIDE SEQUENCE</scope>
    <source>
        <strain evidence="2">10037</strain>
    </source>
</reference>
<accession>A0A9D9I5F8</accession>
<keyword evidence="1" id="KW-0732">Signal</keyword>
<evidence type="ECO:0000313" key="3">
    <source>
        <dbReference type="Proteomes" id="UP000823597"/>
    </source>
</evidence>
<dbReference type="AlphaFoldDB" id="A0A9D9I5F8"/>
<feature type="chain" id="PRO_5038396294" evidence="1">
    <location>
        <begin position="24"/>
        <end position="465"/>
    </location>
</feature>
<dbReference type="Pfam" id="PF14298">
    <property type="entry name" value="DUF4374"/>
    <property type="match status" value="1"/>
</dbReference>
<feature type="signal peptide" evidence="1">
    <location>
        <begin position="1"/>
        <end position="23"/>
    </location>
</feature>
<proteinExistence type="predicted"/>
<gene>
    <name evidence="2" type="ORF">IAB93_08540</name>
</gene>
<evidence type="ECO:0000256" key="1">
    <source>
        <dbReference type="SAM" id="SignalP"/>
    </source>
</evidence>
<comment type="caution">
    <text evidence="2">The sequence shown here is derived from an EMBL/GenBank/DDBJ whole genome shotgun (WGS) entry which is preliminary data.</text>
</comment>